<dbReference type="Gene3D" id="1.20.1730.10">
    <property type="entry name" value="Sodium/glucose cotransporter"/>
    <property type="match status" value="1"/>
</dbReference>
<feature type="transmembrane region" description="Helical" evidence="14">
    <location>
        <begin position="347"/>
        <end position="371"/>
    </location>
</feature>
<dbReference type="InterPro" id="IPR002172">
    <property type="entry name" value="LDrepeatLR_classA_rpt"/>
</dbReference>
<feature type="compositionally biased region" description="Basic and acidic residues" evidence="13">
    <location>
        <begin position="762"/>
        <end position="774"/>
    </location>
</feature>
<dbReference type="InterPro" id="IPR001734">
    <property type="entry name" value="Na/solute_symporter"/>
</dbReference>
<keyword evidence="10" id="KW-1015">Disulfide bond</keyword>
<feature type="transmembrane region" description="Helical" evidence="14">
    <location>
        <begin position="156"/>
        <end position="175"/>
    </location>
</feature>
<feature type="transmembrane region" description="Helical" evidence="14">
    <location>
        <begin position="283"/>
        <end position="301"/>
    </location>
</feature>
<dbReference type="Gene3D" id="2.40.128.620">
    <property type="match status" value="1"/>
</dbReference>
<protein>
    <submittedName>
        <fullName evidence="16">Uncharacterized protein</fullName>
    </submittedName>
</protein>
<keyword evidence="6 14" id="KW-1133">Transmembrane helix</keyword>
<dbReference type="NCBIfam" id="TIGR00813">
    <property type="entry name" value="sss"/>
    <property type="match status" value="1"/>
</dbReference>
<dbReference type="PANTHER" id="PTHR42985:SF40">
    <property type="entry name" value="LD47995P-RELATED"/>
    <property type="match status" value="1"/>
</dbReference>
<dbReference type="Pfam" id="PF00057">
    <property type="entry name" value="Ldl_recept_a"/>
    <property type="match status" value="1"/>
</dbReference>
<dbReference type="AlphaFoldDB" id="A0AA39H0R9"/>
<evidence type="ECO:0000256" key="13">
    <source>
        <dbReference type="SAM" id="MobiDB-lite"/>
    </source>
</evidence>
<keyword evidence="11" id="KW-0739">Sodium transport</keyword>
<evidence type="ECO:0000256" key="6">
    <source>
        <dbReference type="ARBA" id="ARBA00022989"/>
    </source>
</evidence>
<evidence type="ECO:0000256" key="14">
    <source>
        <dbReference type="SAM" id="Phobius"/>
    </source>
</evidence>
<proteinExistence type="inferred from homology"/>
<dbReference type="PROSITE" id="PS01209">
    <property type="entry name" value="LDLRA_1"/>
    <property type="match status" value="1"/>
</dbReference>
<dbReference type="CDD" id="cd00112">
    <property type="entry name" value="LDLa"/>
    <property type="match status" value="2"/>
</dbReference>
<reference evidence="16" key="1">
    <citation type="submission" date="2023-06" db="EMBL/GenBank/DDBJ databases">
        <title>Genomic analysis of the entomopathogenic nematode Steinernema hermaphroditum.</title>
        <authorList>
            <person name="Schwarz E.M."/>
            <person name="Heppert J.K."/>
            <person name="Baniya A."/>
            <person name="Schwartz H.T."/>
            <person name="Tan C.-H."/>
            <person name="Antoshechkin I."/>
            <person name="Sternberg P.W."/>
            <person name="Goodrich-Blair H."/>
            <person name="Dillman A.R."/>
        </authorList>
    </citation>
    <scope>NUCLEOTIDE SEQUENCE</scope>
    <source>
        <strain evidence="16">PS9179</strain>
        <tissue evidence="16">Whole animal</tissue>
    </source>
</reference>
<dbReference type="GO" id="GO:0015293">
    <property type="term" value="F:symporter activity"/>
    <property type="evidence" value="ECO:0007669"/>
    <property type="project" value="TreeGrafter"/>
</dbReference>
<evidence type="ECO:0000256" key="1">
    <source>
        <dbReference type="ARBA" id="ARBA00004651"/>
    </source>
</evidence>
<keyword evidence="17" id="KW-1185">Reference proteome</keyword>
<keyword evidence="5 14" id="KW-0812">Transmembrane</keyword>
<feature type="transmembrane region" description="Helical" evidence="14">
    <location>
        <begin position="542"/>
        <end position="565"/>
    </location>
</feature>
<comment type="caution">
    <text evidence="16">The sequence shown here is derived from an EMBL/GenBank/DDBJ whole genome shotgun (WGS) entry which is preliminary data.</text>
</comment>
<feature type="transmembrane region" description="Helical" evidence="14">
    <location>
        <begin position="206"/>
        <end position="226"/>
    </location>
</feature>
<comment type="caution">
    <text evidence="12">Lacks conserved residue(s) required for the propagation of feature annotation.</text>
</comment>
<evidence type="ECO:0000313" key="16">
    <source>
        <dbReference type="EMBL" id="KAK0395622.1"/>
    </source>
</evidence>
<dbReference type="EMBL" id="JAUCMV010000005">
    <property type="protein sequence ID" value="KAK0395622.1"/>
    <property type="molecule type" value="Genomic_DNA"/>
</dbReference>
<dbReference type="InterPro" id="IPR051163">
    <property type="entry name" value="Sodium:Solute_Symporter_SSF"/>
</dbReference>
<feature type="transmembrane region" description="Helical" evidence="14">
    <location>
        <begin position="571"/>
        <end position="589"/>
    </location>
</feature>
<evidence type="ECO:0000256" key="5">
    <source>
        <dbReference type="ARBA" id="ARBA00022692"/>
    </source>
</evidence>
<dbReference type="SMART" id="SM00192">
    <property type="entry name" value="LDLa"/>
    <property type="match status" value="2"/>
</dbReference>
<evidence type="ECO:0000256" key="15">
    <source>
        <dbReference type="SAM" id="SignalP"/>
    </source>
</evidence>
<dbReference type="InterPro" id="IPR038377">
    <property type="entry name" value="Na/Glc_symporter_sf"/>
</dbReference>
<keyword evidence="7" id="KW-0915">Sodium</keyword>
<comment type="similarity">
    <text evidence="2">Belongs to the sodium:solute symporter (SSF) (TC 2.A.21) family.</text>
</comment>
<feature type="transmembrane region" description="Helical" evidence="14">
    <location>
        <begin position="313"/>
        <end position="335"/>
    </location>
</feature>
<feature type="transmembrane region" description="Helical" evidence="14">
    <location>
        <begin position="596"/>
        <end position="615"/>
    </location>
</feature>
<feature type="region of interest" description="Disordered" evidence="13">
    <location>
        <begin position="758"/>
        <end position="840"/>
    </location>
</feature>
<feature type="transmembrane region" description="Helical" evidence="14">
    <location>
        <begin position="480"/>
        <end position="504"/>
    </location>
</feature>
<feature type="signal peptide" evidence="15">
    <location>
        <begin position="1"/>
        <end position="19"/>
    </location>
</feature>
<feature type="transmembrane region" description="Helical" evidence="14">
    <location>
        <begin position="391"/>
        <end position="411"/>
    </location>
</feature>
<keyword evidence="4" id="KW-1003">Cell membrane</keyword>
<accession>A0AA39H0R9</accession>
<dbReference type="Pfam" id="PF00474">
    <property type="entry name" value="SSF"/>
    <property type="match status" value="1"/>
</dbReference>
<evidence type="ECO:0000256" key="12">
    <source>
        <dbReference type="PROSITE-ProRule" id="PRU00124"/>
    </source>
</evidence>
<feature type="compositionally biased region" description="Basic and acidic residues" evidence="13">
    <location>
        <begin position="787"/>
        <end position="797"/>
    </location>
</feature>
<dbReference type="GO" id="GO:0005886">
    <property type="term" value="C:plasma membrane"/>
    <property type="evidence" value="ECO:0007669"/>
    <property type="project" value="UniProtKB-SubCell"/>
</dbReference>
<evidence type="ECO:0000256" key="10">
    <source>
        <dbReference type="ARBA" id="ARBA00023157"/>
    </source>
</evidence>
<dbReference type="InterPro" id="IPR023415">
    <property type="entry name" value="LDLR_class-A_CS"/>
</dbReference>
<evidence type="ECO:0000256" key="4">
    <source>
        <dbReference type="ARBA" id="ARBA00022475"/>
    </source>
</evidence>
<dbReference type="InterPro" id="IPR036055">
    <property type="entry name" value="LDL_receptor-like_sf"/>
</dbReference>
<evidence type="ECO:0000256" key="8">
    <source>
        <dbReference type="ARBA" id="ARBA00023065"/>
    </source>
</evidence>
<evidence type="ECO:0000256" key="9">
    <source>
        <dbReference type="ARBA" id="ARBA00023136"/>
    </source>
</evidence>
<feature type="transmembrane region" description="Helical" evidence="14">
    <location>
        <begin position="432"/>
        <end position="460"/>
    </location>
</feature>
<keyword evidence="9 14" id="KW-0472">Membrane</keyword>
<gene>
    <name evidence="16" type="ORF">QR680_001364</name>
</gene>
<sequence>MLLLGCVLLSLQLSLRALAQSENTTDAFDIENALNVTDANDNATDVTTLKPLRCRSRLETPCENGAECIEKRRMCDGVYDCFDRSDEDFKICGHKDVRMSKEYRGLFRHRTLKCPETWFYCRDASKCLEGIHVCDGRCDCTFAMTARSFSLGVADFVVFVAFLSISISVGIYYAVIGKFRKSKVNLARDAPSKTDEYLMGGRKMPIIPVALSLLTTFLSGITLLGTPAEVFERGVLWLFYYWTCVLAFAISIYFFIPIFFDLQATSIYEYLELRYHSVLLRRLCAATFILNTFFYMGAVVYAPSVALSGVTGISTWVLIILVGVSSTIYTTLGGLKAVVWTDTLQAGVMYGGIGLVIVKGTIDAGGFGKIWDTMEIGGRFSNALRFDPDPAQYQSFFTTVLGGVTFWMSLYGLNQMAVQRYCCLPSLNAARVVAGITIPLFLLLATMACFIGAIVLTYFYNCNPIETGEIATPDQLVILFAVRVLGSIPGLPGLFLACMFATTLSTVSTGYNSIAAVAYEDFIKPYTLDKISPSAALRINKALVCGSGAFCTGMAFLAGPLGGIIKSSISLMGTLAGPIMGLFFIGVFYRSGSSRAVVISFCSSIVLGSALWVWSFLENPYAVIFLVFLVPSGCGQKLSPERELYILDQKRQGVIGYGPGLAVYSPWSYVDLSYNNIPFVGKIPIFGKEGTSSKLGISPFYPPNGNPSNPIPPLYRARPLPPHVPDPVEVVAVPLDEEALHGEPLFPKELILPGALETAGDPDAKKEKEGEVKEPFGGIDLDDADLDESKTGSDGKEGFVVWPESSAFGKMGSARSTVHDKEKPQDPFGFLRLRKTHLTQ</sequence>
<dbReference type="PROSITE" id="PS50283">
    <property type="entry name" value="NA_SOLUT_SYMP_3"/>
    <property type="match status" value="1"/>
</dbReference>
<evidence type="ECO:0000256" key="7">
    <source>
        <dbReference type="ARBA" id="ARBA00023053"/>
    </source>
</evidence>
<dbReference type="Proteomes" id="UP001175271">
    <property type="component" value="Unassembled WGS sequence"/>
</dbReference>
<dbReference type="SUPFAM" id="SSF57424">
    <property type="entry name" value="LDL receptor-like module"/>
    <property type="match status" value="1"/>
</dbReference>
<name>A0AA39H0R9_9BILA</name>
<evidence type="ECO:0000256" key="11">
    <source>
        <dbReference type="ARBA" id="ARBA00023201"/>
    </source>
</evidence>
<keyword evidence="15" id="KW-0732">Signal</keyword>
<dbReference type="GO" id="GO:0006814">
    <property type="term" value="P:sodium ion transport"/>
    <property type="evidence" value="ECO:0007669"/>
    <property type="project" value="UniProtKB-KW"/>
</dbReference>
<dbReference type="PANTHER" id="PTHR42985">
    <property type="entry name" value="SODIUM-COUPLED MONOCARBOXYLATE TRANSPORTER"/>
    <property type="match status" value="1"/>
</dbReference>
<organism evidence="16 17">
    <name type="scientific">Steinernema hermaphroditum</name>
    <dbReference type="NCBI Taxonomy" id="289476"/>
    <lineage>
        <taxon>Eukaryota</taxon>
        <taxon>Metazoa</taxon>
        <taxon>Ecdysozoa</taxon>
        <taxon>Nematoda</taxon>
        <taxon>Chromadorea</taxon>
        <taxon>Rhabditida</taxon>
        <taxon>Tylenchina</taxon>
        <taxon>Panagrolaimomorpha</taxon>
        <taxon>Strongyloidoidea</taxon>
        <taxon>Steinernematidae</taxon>
        <taxon>Steinernema</taxon>
    </lineage>
</organism>
<comment type="subcellular location">
    <subcellularLocation>
        <location evidence="1">Cell membrane</location>
        <topology evidence="1">Multi-pass membrane protein</topology>
    </subcellularLocation>
</comment>
<evidence type="ECO:0000313" key="17">
    <source>
        <dbReference type="Proteomes" id="UP001175271"/>
    </source>
</evidence>
<evidence type="ECO:0000256" key="2">
    <source>
        <dbReference type="ARBA" id="ARBA00006434"/>
    </source>
</evidence>
<keyword evidence="8" id="KW-0406">Ion transport</keyword>
<keyword evidence="3" id="KW-0813">Transport</keyword>
<dbReference type="PROSITE" id="PS50068">
    <property type="entry name" value="LDLRA_2"/>
    <property type="match status" value="1"/>
</dbReference>
<feature type="chain" id="PRO_5041384029" evidence="15">
    <location>
        <begin position="20"/>
        <end position="840"/>
    </location>
</feature>
<feature type="transmembrane region" description="Helical" evidence="14">
    <location>
        <begin position="238"/>
        <end position="262"/>
    </location>
</feature>
<dbReference type="CDD" id="cd11492">
    <property type="entry name" value="SLC5sbd_NIS-SMVT"/>
    <property type="match status" value="1"/>
</dbReference>
<evidence type="ECO:0000256" key="3">
    <source>
        <dbReference type="ARBA" id="ARBA00022448"/>
    </source>
</evidence>